<comment type="similarity">
    <text evidence="2">Belongs to the 7B2 family.</text>
</comment>
<evidence type="ECO:0000256" key="3">
    <source>
        <dbReference type="ARBA" id="ARBA00019589"/>
    </source>
</evidence>
<keyword evidence="6 10" id="KW-0732">Signal</keyword>
<evidence type="ECO:0000256" key="10">
    <source>
        <dbReference type="SAM" id="SignalP"/>
    </source>
</evidence>
<dbReference type="GO" id="GO:0046883">
    <property type="term" value="P:regulation of hormone secretion"/>
    <property type="evidence" value="ECO:0007669"/>
    <property type="project" value="TreeGrafter"/>
</dbReference>
<evidence type="ECO:0000313" key="11">
    <source>
        <dbReference type="EMBL" id="CAG4642793.1"/>
    </source>
</evidence>
<evidence type="ECO:0000256" key="5">
    <source>
        <dbReference type="ARBA" id="ARBA00022525"/>
    </source>
</evidence>
<evidence type="ECO:0000256" key="4">
    <source>
        <dbReference type="ARBA" id="ARBA00022448"/>
    </source>
</evidence>
<feature type="compositionally biased region" description="Basic and acidic residues" evidence="9">
    <location>
        <begin position="114"/>
        <end position="136"/>
    </location>
</feature>
<dbReference type="PANTHER" id="PTHR12738">
    <property type="entry name" value="NEUROENDOCRINE PROTEIN 7B2"/>
    <property type="match status" value="1"/>
</dbReference>
<dbReference type="Pfam" id="PF05281">
    <property type="entry name" value="Secretogranin_V"/>
    <property type="match status" value="1"/>
</dbReference>
<dbReference type="PANTHER" id="PTHR12738:SF0">
    <property type="entry name" value="NEUROENDOCRINE PROTEIN 7B2"/>
    <property type="match status" value="1"/>
</dbReference>
<keyword evidence="5" id="KW-0964">Secreted</keyword>
<name>A0A9N6ZE92_9CRUS</name>
<organism evidence="11">
    <name type="scientific">Evadne anonyx</name>
    <dbReference type="NCBI Taxonomy" id="141404"/>
    <lineage>
        <taxon>Eukaryota</taxon>
        <taxon>Metazoa</taxon>
        <taxon>Ecdysozoa</taxon>
        <taxon>Arthropoda</taxon>
        <taxon>Crustacea</taxon>
        <taxon>Branchiopoda</taxon>
        <taxon>Diplostraca</taxon>
        <taxon>Cladocera</taxon>
        <taxon>Onychopoda</taxon>
        <taxon>Podonidae</taxon>
        <taxon>Evadne</taxon>
    </lineage>
</organism>
<evidence type="ECO:0000256" key="9">
    <source>
        <dbReference type="SAM" id="MobiDB-lite"/>
    </source>
</evidence>
<protein>
    <recommendedName>
        <fullName evidence="3">Neuroendocrine protein 7B2</fullName>
    </recommendedName>
</protein>
<evidence type="ECO:0000256" key="6">
    <source>
        <dbReference type="ARBA" id="ARBA00022729"/>
    </source>
</evidence>
<dbReference type="AlphaFoldDB" id="A0A9N6ZE92"/>
<feature type="signal peptide" evidence="10">
    <location>
        <begin position="1"/>
        <end position="23"/>
    </location>
</feature>
<keyword evidence="7" id="KW-1015">Disulfide bond</keyword>
<feature type="chain" id="PRO_5040391304" description="Neuroendocrine protein 7B2" evidence="10">
    <location>
        <begin position="24"/>
        <end position="284"/>
    </location>
</feature>
<dbReference type="GO" id="GO:0030234">
    <property type="term" value="F:enzyme regulator activity"/>
    <property type="evidence" value="ECO:0007669"/>
    <property type="project" value="TreeGrafter"/>
</dbReference>
<dbReference type="GO" id="GO:0030141">
    <property type="term" value="C:secretory granule"/>
    <property type="evidence" value="ECO:0007669"/>
    <property type="project" value="InterPro"/>
</dbReference>
<sequence>MRRSLQSTGFLYALWSLVAMATAFHSHQDAVLTDAYLRGIMNRFGDKMADVTDGYLDYALPSYDDVLNPEMLEDVEKEYEDVERVRMDPVEFHSGLSIRDQEFLKHSSLFSHQKQSENDEKMEEKSTAAAAAEKDSTSAASTTSAKGDNVLPAYCNPPNPCPIDHSKENGCLEEFENTAAFSREFQSAQDCMCDTEHMFDCPASSMKSATGKNRANVATVNLVDTAIRKVMSDFQHDYNREVMGMKKRVENAVPMGVKPQSISDNPYLQGEKLPIAAKKGFGAV</sequence>
<evidence type="ECO:0000256" key="1">
    <source>
        <dbReference type="ARBA" id="ARBA00004613"/>
    </source>
</evidence>
<evidence type="ECO:0000256" key="8">
    <source>
        <dbReference type="ARBA" id="ARBA00023186"/>
    </source>
</evidence>
<feature type="compositionally biased region" description="Low complexity" evidence="9">
    <location>
        <begin position="137"/>
        <end position="146"/>
    </location>
</feature>
<feature type="region of interest" description="Disordered" evidence="9">
    <location>
        <begin position="110"/>
        <end position="150"/>
    </location>
</feature>
<gene>
    <name evidence="11" type="primary">EOG090X0DEG</name>
</gene>
<dbReference type="EMBL" id="OC986138">
    <property type="protein sequence ID" value="CAG4642793.1"/>
    <property type="molecule type" value="Genomic_DNA"/>
</dbReference>
<evidence type="ECO:0000256" key="2">
    <source>
        <dbReference type="ARBA" id="ARBA00006348"/>
    </source>
</evidence>
<proteinExistence type="inferred from homology"/>
<dbReference type="GO" id="GO:0005576">
    <property type="term" value="C:extracellular region"/>
    <property type="evidence" value="ECO:0007669"/>
    <property type="project" value="UniProtKB-SubCell"/>
</dbReference>
<comment type="subcellular location">
    <subcellularLocation>
        <location evidence="1">Secreted</location>
    </subcellularLocation>
</comment>
<keyword evidence="4" id="KW-0813">Transport</keyword>
<accession>A0A9N6ZE92</accession>
<reference evidence="11" key="1">
    <citation type="submission" date="2021-04" db="EMBL/GenBank/DDBJ databases">
        <authorList>
            <person name="Cornetti L."/>
        </authorList>
    </citation>
    <scope>NUCLEOTIDE SEQUENCE</scope>
</reference>
<keyword evidence="8" id="KW-0143">Chaperone</keyword>
<evidence type="ECO:0000256" key="7">
    <source>
        <dbReference type="ARBA" id="ARBA00023157"/>
    </source>
</evidence>
<dbReference type="GO" id="GO:0007218">
    <property type="term" value="P:neuropeptide signaling pathway"/>
    <property type="evidence" value="ECO:0007669"/>
    <property type="project" value="InterPro"/>
</dbReference>
<dbReference type="InterPro" id="IPR007945">
    <property type="entry name" value="Secretogranin_V"/>
</dbReference>